<sequence length="227" mass="24690">MRWLLAGALAWASFGSQAEDLPAVVSLAQSELRQRLQDAYPEVTSWGLTPMLSERQLTTLATDAEIHIDSAKLGRRSALQVSWRNGEERRREAVWFDVSGQRAAWLVNADVKRNESIATEALRADESAEWEPGCSAVSPSTPVQGMRARKALRAGDVLCAEDMEPKPPVSRGERVLVHSSAGLVTVVVNGIAEQDGNVGDRLQIRNPESGESYVASVSAEGEVVVRQ</sequence>
<feature type="chain" id="PRO_5044961104" description="Flagella basal body P-ring formation protein FlgA" evidence="1">
    <location>
        <begin position="19"/>
        <end position="227"/>
    </location>
</feature>
<dbReference type="RefSeq" id="WP_380602320.1">
    <property type="nucleotide sequence ID" value="NZ_JBHSDU010000014.1"/>
</dbReference>
<proteinExistence type="inferred from homology"/>
<organism evidence="3 4">
    <name type="scientific">Steroidobacter flavus</name>
    <dbReference type="NCBI Taxonomy" id="1842136"/>
    <lineage>
        <taxon>Bacteria</taxon>
        <taxon>Pseudomonadati</taxon>
        <taxon>Pseudomonadota</taxon>
        <taxon>Gammaproteobacteria</taxon>
        <taxon>Steroidobacterales</taxon>
        <taxon>Steroidobacteraceae</taxon>
        <taxon>Steroidobacter</taxon>
    </lineage>
</organism>
<evidence type="ECO:0000313" key="3">
    <source>
        <dbReference type="EMBL" id="MFC4312698.1"/>
    </source>
</evidence>
<dbReference type="EMBL" id="JBHSDU010000014">
    <property type="protein sequence ID" value="MFC4312698.1"/>
    <property type="molecule type" value="Genomic_DNA"/>
</dbReference>
<name>A0ABV8T1C2_9GAMM</name>
<reference evidence="4" key="1">
    <citation type="journal article" date="2019" name="Int. J. Syst. Evol. Microbiol.">
        <title>The Global Catalogue of Microorganisms (GCM) 10K type strain sequencing project: providing services to taxonomists for standard genome sequencing and annotation.</title>
        <authorList>
            <consortium name="The Broad Institute Genomics Platform"/>
            <consortium name="The Broad Institute Genome Sequencing Center for Infectious Disease"/>
            <person name="Wu L."/>
            <person name="Ma J."/>
        </authorList>
    </citation>
    <scope>NUCLEOTIDE SEQUENCE [LARGE SCALE GENOMIC DNA]</scope>
    <source>
        <strain evidence="4">CGMCC 1.10759</strain>
    </source>
</reference>
<keyword evidence="1" id="KW-0574">Periplasm</keyword>
<feature type="domain" description="Flagella basal body P-ring formation protein FlgA SAF" evidence="2">
    <location>
        <begin position="107"/>
        <end position="225"/>
    </location>
</feature>
<comment type="similarity">
    <text evidence="1">Belongs to the FlgA family.</text>
</comment>
<dbReference type="PANTHER" id="PTHR36307:SF1">
    <property type="entry name" value="FLAGELLA BASAL BODY P-RING FORMATION PROTEIN FLGA"/>
    <property type="match status" value="1"/>
</dbReference>
<dbReference type="Proteomes" id="UP001595904">
    <property type="component" value="Unassembled WGS sequence"/>
</dbReference>
<dbReference type="InterPro" id="IPR039246">
    <property type="entry name" value="Flagellar_FlgA"/>
</dbReference>
<evidence type="ECO:0000313" key="4">
    <source>
        <dbReference type="Proteomes" id="UP001595904"/>
    </source>
</evidence>
<keyword evidence="3" id="KW-0966">Cell projection</keyword>
<dbReference type="InterPro" id="IPR017585">
    <property type="entry name" value="SAF_FlgA"/>
</dbReference>
<feature type="signal peptide" evidence="1">
    <location>
        <begin position="1"/>
        <end position="18"/>
    </location>
</feature>
<protein>
    <recommendedName>
        <fullName evidence="1">Flagella basal body P-ring formation protein FlgA</fullName>
    </recommendedName>
</protein>
<dbReference type="PANTHER" id="PTHR36307">
    <property type="entry name" value="FLAGELLA BASAL BODY P-RING FORMATION PROTEIN FLGA"/>
    <property type="match status" value="1"/>
</dbReference>
<comment type="function">
    <text evidence="1">Involved in the assembly process of the P-ring formation. It may associate with FlgF on the rod constituting a structure essential for the P-ring assembly or may act as a modulator protein for the P-ring assembly.</text>
</comment>
<evidence type="ECO:0000256" key="1">
    <source>
        <dbReference type="RuleBase" id="RU362063"/>
    </source>
</evidence>
<accession>A0ABV8T1C2</accession>
<dbReference type="Pfam" id="PF13144">
    <property type="entry name" value="ChapFlgA"/>
    <property type="match status" value="1"/>
</dbReference>
<evidence type="ECO:0000259" key="2">
    <source>
        <dbReference type="Pfam" id="PF13144"/>
    </source>
</evidence>
<keyword evidence="3" id="KW-0282">Flagellum</keyword>
<keyword evidence="1" id="KW-1005">Bacterial flagellum biogenesis</keyword>
<keyword evidence="3" id="KW-0969">Cilium</keyword>
<dbReference type="Gene3D" id="2.30.30.760">
    <property type="match status" value="1"/>
</dbReference>
<dbReference type="NCBIfam" id="TIGR03170">
    <property type="entry name" value="flgA_cterm"/>
    <property type="match status" value="1"/>
</dbReference>
<gene>
    <name evidence="3" type="primary">flgA</name>
    <name evidence="3" type="ORF">ACFPN2_26675</name>
</gene>
<comment type="subcellular location">
    <subcellularLocation>
        <location evidence="1">Periplasm</location>
    </subcellularLocation>
</comment>
<comment type="caution">
    <text evidence="3">The sequence shown here is derived from an EMBL/GenBank/DDBJ whole genome shotgun (WGS) entry which is preliminary data.</text>
</comment>
<keyword evidence="4" id="KW-1185">Reference proteome</keyword>
<keyword evidence="1" id="KW-0732">Signal</keyword>